<name>A0AAE1FM87_PETCI</name>
<dbReference type="EMBL" id="JAWQEG010001766">
    <property type="protein sequence ID" value="KAK3876852.1"/>
    <property type="molecule type" value="Genomic_DNA"/>
</dbReference>
<feature type="compositionally biased region" description="Basic and acidic residues" evidence="1">
    <location>
        <begin position="245"/>
        <end position="263"/>
    </location>
</feature>
<dbReference type="AlphaFoldDB" id="A0AAE1FM87"/>
<sequence length="386" mass="43136">MDDAPETRRRIGIVVAQGYRESRQRVQFSCVTPEDAIVTFPAYPDHSFRHLRRLHQKGVQAVVKVVEGESQTEVRVPWSRWVETTPPDLPDTDTHTMPQISKEVMARVESGVEETGAVDVLSDDWGQLGLLDRSAALLLKPLTLPARAAAAARGEEWEDEEGEVEGEGEEEEEEEEQSSPDILKLQMLQRKMMKRIHERRLAAAAAETPLQRFLRHYHARLKDLYPAEAHALALALPKQPQEAPQTKRHDDEEGKKKEEEEKKKKAKKKKKDDDSDSIPSIQDSDDDIITPPSLSISPPASPSPLPPSLTTSITLTLPSLFLHQHHPPSLTPFLSHHPPPSPTYLTFLSTSSPPTSSLCLPHPPAFCLTSAVSPNVLLSFLPFFFL</sequence>
<organism evidence="2 3">
    <name type="scientific">Petrolisthes cinctipes</name>
    <name type="common">Flat porcelain crab</name>
    <dbReference type="NCBI Taxonomy" id="88211"/>
    <lineage>
        <taxon>Eukaryota</taxon>
        <taxon>Metazoa</taxon>
        <taxon>Ecdysozoa</taxon>
        <taxon>Arthropoda</taxon>
        <taxon>Crustacea</taxon>
        <taxon>Multicrustacea</taxon>
        <taxon>Malacostraca</taxon>
        <taxon>Eumalacostraca</taxon>
        <taxon>Eucarida</taxon>
        <taxon>Decapoda</taxon>
        <taxon>Pleocyemata</taxon>
        <taxon>Anomura</taxon>
        <taxon>Galatheoidea</taxon>
        <taxon>Porcellanidae</taxon>
        <taxon>Petrolisthes</taxon>
    </lineage>
</organism>
<feature type="region of interest" description="Disordered" evidence="1">
    <location>
        <begin position="150"/>
        <end position="182"/>
    </location>
</feature>
<evidence type="ECO:0000256" key="1">
    <source>
        <dbReference type="SAM" id="MobiDB-lite"/>
    </source>
</evidence>
<accession>A0AAE1FM87</accession>
<reference evidence="2" key="1">
    <citation type="submission" date="2023-10" db="EMBL/GenBank/DDBJ databases">
        <title>Genome assemblies of two species of porcelain crab, Petrolisthes cinctipes and Petrolisthes manimaculis (Anomura: Porcellanidae).</title>
        <authorList>
            <person name="Angst P."/>
        </authorList>
    </citation>
    <scope>NUCLEOTIDE SEQUENCE</scope>
    <source>
        <strain evidence="2">PB745_01</strain>
        <tissue evidence="2">Gill</tissue>
    </source>
</reference>
<dbReference type="Proteomes" id="UP001286313">
    <property type="component" value="Unassembled WGS sequence"/>
</dbReference>
<evidence type="ECO:0000313" key="3">
    <source>
        <dbReference type="Proteomes" id="UP001286313"/>
    </source>
</evidence>
<evidence type="ECO:0000313" key="2">
    <source>
        <dbReference type="EMBL" id="KAK3876852.1"/>
    </source>
</evidence>
<feature type="region of interest" description="Disordered" evidence="1">
    <location>
        <begin position="236"/>
        <end position="309"/>
    </location>
</feature>
<keyword evidence="3" id="KW-1185">Reference proteome</keyword>
<feature type="compositionally biased region" description="Low complexity" evidence="1">
    <location>
        <begin position="289"/>
        <end position="298"/>
    </location>
</feature>
<comment type="caution">
    <text evidence="2">The sequence shown here is derived from an EMBL/GenBank/DDBJ whole genome shotgun (WGS) entry which is preliminary data.</text>
</comment>
<feature type="compositionally biased region" description="Acidic residues" evidence="1">
    <location>
        <begin position="156"/>
        <end position="178"/>
    </location>
</feature>
<protein>
    <submittedName>
        <fullName evidence="2">Uncharacterized protein</fullName>
    </submittedName>
</protein>
<gene>
    <name evidence="2" type="ORF">Pcinc_018401</name>
</gene>
<proteinExistence type="predicted"/>